<reference evidence="1 2" key="1">
    <citation type="submission" date="2018-06" db="EMBL/GenBank/DDBJ databases">
        <title>Chryseolinea flavus sp. nov., a member of the phylum Bacteroidetes isolated from soil.</title>
        <authorList>
            <person name="Li Y."/>
            <person name="Wang J."/>
        </authorList>
    </citation>
    <scope>NUCLEOTIDE SEQUENCE [LARGE SCALE GENOMIC DNA]</scope>
    <source>
        <strain evidence="1 2">SDU1-6</strain>
    </source>
</reference>
<dbReference type="SUPFAM" id="SSF51695">
    <property type="entry name" value="PLC-like phosphodiesterases"/>
    <property type="match status" value="1"/>
</dbReference>
<dbReference type="InterPro" id="IPR017946">
    <property type="entry name" value="PLC-like_Pdiesterase_TIM-brl"/>
</dbReference>
<dbReference type="GO" id="GO:0006629">
    <property type="term" value="P:lipid metabolic process"/>
    <property type="evidence" value="ECO:0007669"/>
    <property type="project" value="InterPro"/>
</dbReference>
<dbReference type="RefSeq" id="WP_112747854.1">
    <property type="nucleotide sequence ID" value="NZ_QMFY01000008.1"/>
</dbReference>
<evidence type="ECO:0008006" key="3">
    <source>
        <dbReference type="Google" id="ProtNLM"/>
    </source>
</evidence>
<dbReference type="AlphaFoldDB" id="A0A364Y2L0"/>
<evidence type="ECO:0000313" key="2">
    <source>
        <dbReference type="Proteomes" id="UP000251889"/>
    </source>
</evidence>
<dbReference type="Proteomes" id="UP000251889">
    <property type="component" value="Unassembled WGS sequence"/>
</dbReference>
<accession>A0A364Y2L0</accession>
<gene>
    <name evidence="1" type="ORF">DQQ10_15785</name>
</gene>
<organism evidence="1 2">
    <name type="scientific">Pseudochryseolinea flava</name>
    <dbReference type="NCBI Taxonomy" id="2059302"/>
    <lineage>
        <taxon>Bacteria</taxon>
        <taxon>Pseudomonadati</taxon>
        <taxon>Bacteroidota</taxon>
        <taxon>Cytophagia</taxon>
        <taxon>Cytophagales</taxon>
        <taxon>Fulvivirgaceae</taxon>
        <taxon>Pseudochryseolinea</taxon>
    </lineage>
</organism>
<dbReference type="GO" id="GO:0008081">
    <property type="term" value="F:phosphoric diester hydrolase activity"/>
    <property type="evidence" value="ECO:0007669"/>
    <property type="project" value="InterPro"/>
</dbReference>
<protein>
    <recommendedName>
        <fullName evidence="3">Alkaline phosphatase</fullName>
    </recommendedName>
</protein>
<dbReference type="OrthoDB" id="9794455at2"/>
<name>A0A364Y2L0_9BACT</name>
<keyword evidence="2" id="KW-1185">Reference proteome</keyword>
<comment type="caution">
    <text evidence="1">The sequence shown here is derived from an EMBL/GenBank/DDBJ whole genome shotgun (WGS) entry which is preliminary data.</text>
</comment>
<proteinExistence type="predicted"/>
<dbReference type="Gene3D" id="3.20.20.190">
    <property type="entry name" value="Phosphatidylinositol (PI) phosphodiesterase"/>
    <property type="match status" value="1"/>
</dbReference>
<sequence length="258" mass="29375">MMIKITISLVACILSVVCYGQKVYTSYSVLSHNDYEQAVPFSNAYEHRVGFIEADVFLEAGTLVVAHSHDQIDIQKTLTAMYLDPLAEKTAVNNKSAYPDHEKVLTLMIDLKSEGVSTLTTLVNILKNYPSLTSCKTLKIVISGNVPSMALWNTFPDYIYFDGRPYHSYSKDNLQRIAFISDDFKRYTSWRGIGEPNKEDVLKIKEVLSKCNQQMKPFRFWGVPDTVKAWSFLTDMRVDIIGTDHVTQLVDHLNKTQE</sequence>
<evidence type="ECO:0000313" key="1">
    <source>
        <dbReference type="EMBL" id="RAW00016.1"/>
    </source>
</evidence>
<dbReference type="EMBL" id="QMFY01000008">
    <property type="protein sequence ID" value="RAW00016.1"/>
    <property type="molecule type" value="Genomic_DNA"/>
</dbReference>